<proteinExistence type="predicted"/>
<dbReference type="KEGG" id="hlc:CHINAEXTREME04510"/>
<evidence type="ECO:0000313" key="5">
    <source>
        <dbReference type="Proteomes" id="UP000186547"/>
    </source>
</evidence>
<dbReference type="EMBL" id="CP019285">
    <property type="protein sequence ID" value="APX00001.1"/>
    <property type="molecule type" value="Genomic_DNA"/>
</dbReference>
<accession>M0LML4</accession>
<dbReference type="AlphaFoldDB" id="M0LML4"/>
<organism evidence="3 4">
    <name type="scientific">Natronobacterium lacisalsi AJ5</name>
    <dbReference type="NCBI Taxonomy" id="358396"/>
    <lineage>
        <taxon>Archaea</taxon>
        <taxon>Methanobacteriati</taxon>
        <taxon>Methanobacteriota</taxon>
        <taxon>Stenosarchaea group</taxon>
        <taxon>Halobacteria</taxon>
        <taxon>Halobacteriales</taxon>
        <taxon>Natrialbaceae</taxon>
        <taxon>Natronobacterium</taxon>
    </lineage>
</organism>
<sequence length="146" mass="17064">MKAQRAIRYFDLTLVPESSLFDEWDDLEEREQRMYRAALLRELFDDSYEDLEERLNSSETIAREAGFDPTDVPSDTTLWREIPDLDEDAIEEAARRGDNAVMQDTMPDGRPLRHAGPNPRKPDFYYEVTKYEREISTEGRCGHSVI</sequence>
<reference evidence="2" key="3">
    <citation type="submission" date="2017-01" db="EMBL/GenBank/DDBJ databases">
        <authorList>
            <person name="Mah S.A."/>
            <person name="Swanson W.J."/>
            <person name="Moy G.W."/>
            <person name="Vacquier V.D."/>
        </authorList>
    </citation>
    <scope>NUCLEOTIDE SEQUENCE</scope>
    <source>
        <strain evidence="2">AJ5</strain>
    </source>
</reference>
<evidence type="ECO:0000313" key="3">
    <source>
        <dbReference type="EMBL" id="EMA34797.1"/>
    </source>
</evidence>
<evidence type="ECO:0000313" key="4">
    <source>
        <dbReference type="Proteomes" id="UP000011555"/>
    </source>
</evidence>
<reference evidence="2 5" key="1">
    <citation type="journal article" date="2011" name="J. Bacteriol.">
        <title>Genome sequence of Halobiforma lacisalsi AJ5, an extremely halophilic archaeon which harbors a bop gene.</title>
        <authorList>
            <person name="Jiang X."/>
            <person name="Wang S."/>
            <person name="Cheng H."/>
            <person name="Huo Y."/>
            <person name="Zhang X."/>
            <person name="Zhu X."/>
            <person name="Han X."/>
            <person name="Ni P."/>
            <person name="Wu M."/>
        </authorList>
    </citation>
    <scope>NUCLEOTIDE SEQUENCE [LARGE SCALE GENOMIC DNA]</scope>
    <source>
        <strain evidence="2 5">AJ5</strain>
    </source>
</reference>
<name>M0LML4_NATLA</name>
<reference evidence="3 4" key="2">
    <citation type="journal article" date="2014" name="PLoS Genet.">
        <title>Phylogenetically driven sequencing of extremely halophilic archaea reveals strategies for static and dynamic osmo-response.</title>
        <authorList>
            <person name="Becker E.A."/>
            <person name="Seitzer P.M."/>
            <person name="Tritt A."/>
            <person name="Larsen D."/>
            <person name="Krusor M."/>
            <person name="Yao A.I."/>
            <person name="Wu D."/>
            <person name="Madern D."/>
            <person name="Eisen J.A."/>
            <person name="Darling A.E."/>
            <person name="Facciotti M.T."/>
        </authorList>
    </citation>
    <scope>NUCLEOTIDE SEQUENCE [LARGE SCALE GENOMIC DNA]</scope>
    <source>
        <strain evidence="3 4">AJ5</strain>
    </source>
</reference>
<protein>
    <submittedName>
        <fullName evidence="3">Uncharacterized protein</fullName>
    </submittedName>
</protein>
<gene>
    <name evidence="3" type="ORF">C445_07765</name>
    <name evidence="2" type="ORF">CHINAEXTREME_04510</name>
</gene>
<feature type="region of interest" description="Disordered" evidence="1">
    <location>
        <begin position="95"/>
        <end position="123"/>
    </location>
</feature>
<dbReference type="Proteomes" id="UP000186547">
    <property type="component" value="Chromosome"/>
</dbReference>
<dbReference type="STRING" id="358396.CHINAEXTREME_04510"/>
<dbReference type="Proteomes" id="UP000011555">
    <property type="component" value="Unassembled WGS sequence"/>
</dbReference>
<evidence type="ECO:0000313" key="2">
    <source>
        <dbReference type="EMBL" id="APX00001.1"/>
    </source>
</evidence>
<evidence type="ECO:0000256" key="1">
    <source>
        <dbReference type="SAM" id="MobiDB-lite"/>
    </source>
</evidence>
<dbReference type="EMBL" id="AOLZ01000031">
    <property type="protein sequence ID" value="EMA34797.1"/>
    <property type="molecule type" value="Genomic_DNA"/>
</dbReference>
<keyword evidence="4" id="KW-1185">Reference proteome</keyword>